<dbReference type="EMBL" id="BPLR01010677">
    <property type="protein sequence ID" value="GIY40924.1"/>
    <property type="molecule type" value="Genomic_DNA"/>
</dbReference>
<organism evidence="1 2">
    <name type="scientific">Caerostris extrusa</name>
    <name type="common">Bark spider</name>
    <name type="synonym">Caerostris bankana</name>
    <dbReference type="NCBI Taxonomy" id="172846"/>
    <lineage>
        <taxon>Eukaryota</taxon>
        <taxon>Metazoa</taxon>
        <taxon>Ecdysozoa</taxon>
        <taxon>Arthropoda</taxon>
        <taxon>Chelicerata</taxon>
        <taxon>Arachnida</taxon>
        <taxon>Araneae</taxon>
        <taxon>Araneomorphae</taxon>
        <taxon>Entelegynae</taxon>
        <taxon>Araneoidea</taxon>
        <taxon>Araneidae</taxon>
        <taxon>Caerostris</taxon>
    </lineage>
</organism>
<dbReference type="Proteomes" id="UP001054945">
    <property type="component" value="Unassembled WGS sequence"/>
</dbReference>
<evidence type="ECO:0000313" key="2">
    <source>
        <dbReference type="Proteomes" id="UP001054945"/>
    </source>
</evidence>
<comment type="caution">
    <text evidence="1">The sequence shown here is derived from an EMBL/GenBank/DDBJ whole genome shotgun (WGS) entry which is preliminary data.</text>
</comment>
<reference evidence="1 2" key="1">
    <citation type="submission" date="2021-06" db="EMBL/GenBank/DDBJ databases">
        <title>Caerostris extrusa draft genome.</title>
        <authorList>
            <person name="Kono N."/>
            <person name="Arakawa K."/>
        </authorList>
    </citation>
    <scope>NUCLEOTIDE SEQUENCE [LARGE SCALE GENOMIC DNA]</scope>
</reference>
<sequence length="89" mass="10027">MDDSFMCYGIRGRNAGIKRGDELVSGECSPAMSCHSVDKSCRRNETNKFRNGSLNKLLNKVELGSIKCCSEIQHPPQLNRRNFISIHLN</sequence>
<name>A0AAV4T422_CAEEX</name>
<proteinExistence type="predicted"/>
<protein>
    <submittedName>
        <fullName evidence="1">Uncharacterized protein</fullName>
    </submittedName>
</protein>
<accession>A0AAV4T422</accession>
<evidence type="ECO:0000313" key="1">
    <source>
        <dbReference type="EMBL" id="GIY40924.1"/>
    </source>
</evidence>
<dbReference type="AlphaFoldDB" id="A0AAV4T422"/>
<keyword evidence="2" id="KW-1185">Reference proteome</keyword>
<gene>
    <name evidence="1" type="ORF">CEXT_651061</name>
</gene>